<dbReference type="EMBL" id="JBBMEI010000011">
    <property type="protein sequence ID" value="MEQ2357763.1"/>
    <property type="molecule type" value="Genomic_DNA"/>
</dbReference>
<evidence type="ECO:0000313" key="3">
    <source>
        <dbReference type="Proteomes" id="UP001446032"/>
    </source>
</evidence>
<protein>
    <submittedName>
        <fullName evidence="2">C39 family peptidase</fullName>
    </submittedName>
</protein>
<reference evidence="2 3" key="1">
    <citation type="submission" date="2024-03" db="EMBL/GenBank/DDBJ databases">
        <title>Human intestinal bacterial collection.</title>
        <authorList>
            <person name="Pauvert C."/>
            <person name="Hitch T.C.A."/>
            <person name="Clavel T."/>
        </authorList>
    </citation>
    <scope>NUCLEOTIDE SEQUENCE [LARGE SCALE GENOMIC DNA]</scope>
    <source>
        <strain evidence="2 3">CLA-AA-H95</strain>
    </source>
</reference>
<dbReference type="RefSeq" id="WP_118252270.1">
    <property type="nucleotide sequence ID" value="NZ_JBBMEI010000011.1"/>
</dbReference>
<dbReference type="Gene3D" id="3.90.70.10">
    <property type="entry name" value="Cysteine proteinases"/>
    <property type="match status" value="1"/>
</dbReference>
<feature type="domain" description="Peptidase C39-like" evidence="1">
    <location>
        <begin position="5"/>
        <end position="170"/>
    </location>
</feature>
<proteinExistence type="predicted"/>
<dbReference type="Proteomes" id="UP001446032">
    <property type="component" value="Unassembled WGS sequence"/>
</dbReference>
<name>A0ABV1AJC4_9FIRM</name>
<dbReference type="InterPro" id="IPR039564">
    <property type="entry name" value="Peptidase_C39-like"/>
</dbReference>
<dbReference type="PANTHER" id="PTHR37806:SF1">
    <property type="entry name" value="PEPTIDASE C39-LIKE DOMAIN-CONTAINING PROTEIN"/>
    <property type="match status" value="1"/>
</dbReference>
<keyword evidence="3" id="KW-1185">Reference proteome</keyword>
<evidence type="ECO:0000313" key="2">
    <source>
        <dbReference type="EMBL" id="MEQ2357763.1"/>
    </source>
</evidence>
<accession>A0ABV1AJC4</accession>
<dbReference type="Pfam" id="PF13529">
    <property type="entry name" value="Peptidase_C39_2"/>
    <property type="match status" value="1"/>
</dbReference>
<dbReference type="PANTHER" id="PTHR37806">
    <property type="entry name" value="LMO0724 PROTEIN"/>
    <property type="match status" value="1"/>
</dbReference>
<gene>
    <name evidence="2" type="ORF">WMO75_05285</name>
</gene>
<comment type="caution">
    <text evidence="2">The sequence shown here is derived from an EMBL/GenBank/DDBJ whole genome shotgun (WGS) entry which is preliminary data.</text>
</comment>
<evidence type="ECO:0000259" key="1">
    <source>
        <dbReference type="Pfam" id="PF13529"/>
    </source>
</evidence>
<sequence length="202" mass="23034">MTKIKVPYIDQSGRYPTGCESVTAVMLLRYLGCDITVDGFIRNCLRCRAMEQREDGLYGPDPNEFFCGSPYDDEAFGCYAPALKGALERAAGDTFAFVNETGTSIEELCRKYIDRGMPVVFWACINMRKEIPGPEWKLLDSGERFEWTSNEHCMLLVGYDENGYWFNDPYDHNGVIFYEKELTEQRHAAQHSMAIGASKKKI</sequence>
<organism evidence="2 3">
    <name type="scientific">Blautia intestinihominis</name>
    <dbReference type="NCBI Taxonomy" id="3133152"/>
    <lineage>
        <taxon>Bacteria</taxon>
        <taxon>Bacillati</taxon>
        <taxon>Bacillota</taxon>
        <taxon>Clostridia</taxon>
        <taxon>Lachnospirales</taxon>
        <taxon>Lachnospiraceae</taxon>
        <taxon>Blautia</taxon>
    </lineage>
</organism>